<feature type="region of interest" description="Disordered" evidence="10">
    <location>
        <begin position="1"/>
        <end position="25"/>
    </location>
</feature>
<dbReference type="PANTHER" id="PTHR31992:SF313">
    <property type="entry name" value="DOF ZINC FINGER PROTEIN DOF5.7"/>
    <property type="match status" value="1"/>
</dbReference>
<evidence type="ECO:0000256" key="10">
    <source>
        <dbReference type="SAM" id="MobiDB-lite"/>
    </source>
</evidence>
<dbReference type="InterPro" id="IPR003851">
    <property type="entry name" value="Znf_Dof"/>
</dbReference>
<dbReference type="SUPFAM" id="SSF101447">
    <property type="entry name" value="Formin homology 2 domain (FH2 domain)"/>
    <property type="match status" value="1"/>
</dbReference>
<dbReference type="PROSITE" id="PS50884">
    <property type="entry name" value="ZF_DOF_2"/>
    <property type="match status" value="1"/>
</dbReference>
<evidence type="ECO:0000256" key="9">
    <source>
        <dbReference type="RuleBase" id="RU369094"/>
    </source>
</evidence>
<keyword evidence="2 8" id="KW-0863">Zinc-finger</keyword>
<gene>
    <name evidence="12" type="ORF">POM88_046285</name>
</gene>
<dbReference type="GO" id="GO:0005634">
    <property type="term" value="C:nucleus"/>
    <property type="evidence" value="ECO:0007669"/>
    <property type="project" value="UniProtKB-SubCell"/>
</dbReference>
<keyword evidence="7 8" id="KW-0539">Nucleus</keyword>
<evidence type="ECO:0000256" key="5">
    <source>
        <dbReference type="ARBA" id="ARBA00023125"/>
    </source>
</evidence>
<protein>
    <recommendedName>
        <fullName evidence="9">Dof zinc finger protein</fullName>
    </recommendedName>
</protein>
<feature type="region of interest" description="Disordered" evidence="10">
    <location>
        <begin position="330"/>
        <end position="351"/>
    </location>
</feature>
<feature type="domain" description="Dof-type" evidence="11">
    <location>
        <begin position="27"/>
        <end position="81"/>
    </location>
</feature>
<dbReference type="Pfam" id="PF02701">
    <property type="entry name" value="Zn_ribbon_Dof"/>
    <property type="match status" value="1"/>
</dbReference>
<feature type="compositionally biased region" description="Polar residues" evidence="10">
    <location>
        <begin position="340"/>
        <end position="351"/>
    </location>
</feature>
<dbReference type="InterPro" id="IPR045174">
    <property type="entry name" value="Dof"/>
</dbReference>
<dbReference type="PROSITE" id="PS01361">
    <property type="entry name" value="ZF_DOF_1"/>
    <property type="match status" value="1"/>
</dbReference>
<name>A0AAD8H8L9_9APIA</name>
<evidence type="ECO:0000259" key="11">
    <source>
        <dbReference type="PROSITE" id="PS50884"/>
    </source>
</evidence>
<evidence type="ECO:0000313" key="13">
    <source>
        <dbReference type="Proteomes" id="UP001237642"/>
    </source>
</evidence>
<keyword evidence="13" id="KW-1185">Reference proteome</keyword>
<evidence type="ECO:0000256" key="1">
    <source>
        <dbReference type="ARBA" id="ARBA00022723"/>
    </source>
</evidence>
<evidence type="ECO:0000256" key="2">
    <source>
        <dbReference type="ARBA" id="ARBA00022771"/>
    </source>
</evidence>
<comment type="function">
    <text evidence="9">Transcription factor that binds specifically to a 5'-AA[AG]G-3' consensus core sequence.</text>
</comment>
<organism evidence="12 13">
    <name type="scientific">Heracleum sosnowskyi</name>
    <dbReference type="NCBI Taxonomy" id="360622"/>
    <lineage>
        <taxon>Eukaryota</taxon>
        <taxon>Viridiplantae</taxon>
        <taxon>Streptophyta</taxon>
        <taxon>Embryophyta</taxon>
        <taxon>Tracheophyta</taxon>
        <taxon>Spermatophyta</taxon>
        <taxon>Magnoliopsida</taxon>
        <taxon>eudicotyledons</taxon>
        <taxon>Gunneridae</taxon>
        <taxon>Pentapetalae</taxon>
        <taxon>asterids</taxon>
        <taxon>campanulids</taxon>
        <taxon>Apiales</taxon>
        <taxon>Apiaceae</taxon>
        <taxon>Apioideae</taxon>
        <taxon>apioid superclade</taxon>
        <taxon>Tordylieae</taxon>
        <taxon>Tordyliinae</taxon>
        <taxon>Heracleum</taxon>
    </lineage>
</organism>
<dbReference type="EMBL" id="JAUIZM010000010">
    <property type="protein sequence ID" value="KAK1361811.1"/>
    <property type="molecule type" value="Genomic_DNA"/>
</dbReference>
<keyword evidence="3 9" id="KW-0862">Zinc</keyword>
<dbReference type="Proteomes" id="UP001237642">
    <property type="component" value="Unassembled WGS sequence"/>
</dbReference>
<feature type="region of interest" description="Disordered" evidence="10">
    <location>
        <begin position="73"/>
        <end position="99"/>
    </location>
</feature>
<dbReference type="GO" id="GO:0003677">
    <property type="term" value="F:DNA binding"/>
    <property type="evidence" value="ECO:0007669"/>
    <property type="project" value="UniProtKB-UniRule"/>
</dbReference>
<proteinExistence type="predicted"/>
<accession>A0AAD8H8L9</accession>
<reference evidence="12" key="2">
    <citation type="submission" date="2023-05" db="EMBL/GenBank/DDBJ databases">
        <authorList>
            <person name="Schelkunov M.I."/>
        </authorList>
    </citation>
    <scope>NUCLEOTIDE SEQUENCE</scope>
    <source>
        <strain evidence="12">Hsosn_3</strain>
        <tissue evidence="12">Leaf</tissue>
    </source>
</reference>
<reference evidence="12" key="1">
    <citation type="submission" date="2023-02" db="EMBL/GenBank/DDBJ databases">
        <title>Genome of toxic invasive species Heracleum sosnowskyi carries increased number of genes despite the absence of recent whole-genome duplications.</title>
        <authorList>
            <person name="Schelkunov M."/>
            <person name="Shtratnikova V."/>
            <person name="Makarenko M."/>
            <person name="Klepikova A."/>
            <person name="Omelchenko D."/>
            <person name="Novikova G."/>
            <person name="Obukhova E."/>
            <person name="Bogdanov V."/>
            <person name="Penin A."/>
            <person name="Logacheva M."/>
        </authorList>
    </citation>
    <scope>NUCLEOTIDE SEQUENCE</scope>
    <source>
        <strain evidence="12">Hsosn_3</strain>
        <tissue evidence="12">Leaf</tissue>
    </source>
</reference>
<dbReference type="GO" id="GO:0003700">
    <property type="term" value="F:DNA-binding transcription factor activity"/>
    <property type="evidence" value="ECO:0007669"/>
    <property type="project" value="UniProtKB-UniRule"/>
</dbReference>
<comment type="caution">
    <text evidence="12">The sequence shown here is derived from an EMBL/GenBank/DDBJ whole genome shotgun (WGS) entry which is preliminary data.</text>
</comment>
<feature type="compositionally biased region" description="Low complexity" evidence="10">
    <location>
        <begin position="84"/>
        <end position="99"/>
    </location>
</feature>
<evidence type="ECO:0000256" key="3">
    <source>
        <dbReference type="ARBA" id="ARBA00022833"/>
    </source>
</evidence>
<keyword evidence="5 8" id="KW-0238">DNA-binding</keyword>
<evidence type="ECO:0000256" key="7">
    <source>
        <dbReference type="ARBA" id="ARBA00023242"/>
    </source>
</evidence>
<dbReference type="AlphaFoldDB" id="A0AAD8H8L9"/>
<comment type="subcellular location">
    <subcellularLocation>
        <location evidence="8 9">Nucleus</location>
    </subcellularLocation>
</comment>
<sequence length="351" mass="38253">MSNNQGSGSRGKAIAPAPVPPPPPPPVNCPRCDSPNTKFCYYNNYSLSQPRHFCKACKRYWTKGGALRNVPIGGGCRKSKKASRSSSVDSKEYSSGASSYSDMGRYKMYDNLDFQLGGGLTKFPSFKNISTTPNVGGQLVSSFGDIPTAPIASSAVSNFGLNLNSETNLSRFMAFNNLRPLPYSSPSSMLNQDNGENNIGSFKEGLVPEMGPTNGTLASSMESFNSINQDLHWKLQQERTSMMWNGGVDNNYQQQDGIIGTTNHIESLTHQAQKPQPMMFHNLDISSKPAGDSRKEINGINVNAATANLPTDQWYFGNSSYEPTMNQFPSSNGNGKGIQGWTNFDQYTSLP</sequence>
<keyword evidence="1 9" id="KW-0479">Metal-binding</keyword>
<dbReference type="GO" id="GO:0008270">
    <property type="term" value="F:zinc ion binding"/>
    <property type="evidence" value="ECO:0007669"/>
    <property type="project" value="UniProtKB-KW"/>
</dbReference>
<evidence type="ECO:0000256" key="8">
    <source>
        <dbReference type="PROSITE-ProRule" id="PRU00071"/>
    </source>
</evidence>
<dbReference type="PANTHER" id="PTHR31992">
    <property type="entry name" value="DOF ZINC FINGER PROTEIN DOF1.4-RELATED"/>
    <property type="match status" value="1"/>
</dbReference>
<keyword evidence="6 9" id="KW-0804">Transcription</keyword>
<keyword evidence="4 9" id="KW-0805">Transcription regulation</keyword>
<evidence type="ECO:0000256" key="4">
    <source>
        <dbReference type="ARBA" id="ARBA00023015"/>
    </source>
</evidence>
<evidence type="ECO:0000313" key="12">
    <source>
        <dbReference type="EMBL" id="KAK1361811.1"/>
    </source>
</evidence>
<evidence type="ECO:0000256" key="6">
    <source>
        <dbReference type="ARBA" id="ARBA00023163"/>
    </source>
</evidence>